<gene>
    <name evidence="7" type="ORF">FC34_GL001485</name>
</gene>
<feature type="transmembrane region" description="Helical" evidence="5">
    <location>
        <begin position="298"/>
        <end position="325"/>
    </location>
</feature>
<feature type="transmembrane region" description="Helical" evidence="5">
    <location>
        <begin position="332"/>
        <end position="357"/>
    </location>
</feature>
<organism evidence="7 8">
    <name type="scientific">Lacticaseibacillus brantae DSM 23927</name>
    <dbReference type="NCBI Taxonomy" id="1423727"/>
    <lineage>
        <taxon>Bacteria</taxon>
        <taxon>Bacillati</taxon>
        <taxon>Bacillota</taxon>
        <taxon>Bacilli</taxon>
        <taxon>Lactobacillales</taxon>
        <taxon>Lactobacillaceae</taxon>
        <taxon>Lacticaseibacillus</taxon>
    </lineage>
</organism>
<dbReference type="STRING" id="1423727.FC34_GL001485"/>
<reference evidence="7 8" key="1">
    <citation type="journal article" date="2015" name="Genome Announc.">
        <title>Expanding the biotechnology potential of lactobacilli through comparative genomics of 213 strains and associated genera.</title>
        <authorList>
            <person name="Sun Z."/>
            <person name="Harris H.M."/>
            <person name="McCann A."/>
            <person name="Guo C."/>
            <person name="Argimon S."/>
            <person name="Zhang W."/>
            <person name="Yang X."/>
            <person name="Jeffery I.B."/>
            <person name="Cooney J.C."/>
            <person name="Kagawa T.F."/>
            <person name="Liu W."/>
            <person name="Song Y."/>
            <person name="Salvetti E."/>
            <person name="Wrobel A."/>
            <person name="Rasinkangas P."/>
            <person name="Parkhill J."/>
            <person name="Rea M.C."/>
            <person name="O'Sullivan O."/>
            <person name="Ritari J."/>
            <person name="Douillard F.P."/>
            <person name="Paul Ross R."/>
            <person name="Yang R."/>
            <person name="Briner A.E."/>
            <person name="Felis G.E."/>
            <person name="de Vos W.M."/>
            <person name="Barrangou R."/>
            <person name="Klaenhammer T.R."/>
            <person name="Caufield P.W."/>
            <person name="Cui Y."/>
            <person name="Zhang H."/>
            <person name="O'Toole P.W."/>
        </authorList>
    </citation>
    <scope>NUCLEOTIDE SEQUENCE [LARGE SCALE GENOMIC DNA]</scope>
    <source>
        <strain evidence="7 8">DSM 23927</strain>
    </source>
</reference>
<evidence type="ECO:0000256" key="5">
    <source>
        <dbReference type="SAM" id="Phobius"/>
    </source>
</evidence>
<evidence type="ECO:0000256" key="2">
    <source>
        <dbReference type="ARBA" id="ARBA00022692"/>
    </source>
</evidence>
<evidence type="ECO:0000256" key="3">
    <source>
        <dbReference type="ARBA" id="ARBA00022989"/>
    </source>
</evidence>
<feature type="transmembrane region" description="Helical" evidence="5">
    <location>
        <begin position="12"/>
        <end position="34"/>
    </location>
</feature>
<dbReference type="RefSeq" id="WP_057894763.1">
    <property type="nucleotide sequence ID" value="NZ_AYZQ01000003.1"/>
</dbReference>
<accession>A0A0R2AXT5</accession>
<name>A0A0R2AXT5_9LACO</name>
<comment type="caution">
    <text evidence="7">The sequence shown here is derived from an EMBL/GenBank/DDBJ whole genome shotgun (WGS) entry which is preliminary data.</text>
</comment>
<dbReference type="Proteomes" id="UP000051672">
    <property type="component" value="Unassembled WGS sequence"/>
</dbReference>
<dbReference type="GO" id="GO:0140359">
    <property type="term" value="F:ABC-type transporter activity"/>
    <property type="evidence" value="ECO:0007669"/>
    <property type="project" value="InterPro"/>
</dbReference>
<dbReference type="AlphaFoldDB" id="A0A0R2AXT5"/>
<keyword evidence="2 5" id="KW-0812">Transmembrane</keyword>
<evidence type="ECO:0000256" key="1">
    <source>
        <dbReference type="ARBA" id="ARBA00004141"/>
    </source>
</evidence>
<dbReference type="PANTHER" id="PTHR43077">
    <property type="entry name" value="TRANSPORT PERMEASE YVFS-RELATED"/>
    <property type="match status" value="1"/>
</dbReference>
<dbReference type="Pfam" id="PF12698">
    <property type="entry name" value="ABC2_membrane_3"/>
    <property type="match status" value="1"/>
</dbReference>
<dbReference type="OrthoDB" id="2208410at2"/>
<keyword evidence="4 5" id="KW-0472">Membrane</keyword>
<sequence>MFKHWFTHPIAYVAIAVSIICGLAFVGAGLPGFGNMPKGTESMKIVIVDQDQSTGSKAMVKGMEDNMPFKVSSTTKSLSSVKDRLENRDIALALTIPKNFIADVRNQKTPQITFYKNDSNGMLQNSMGNNIVTSMTQSIQSNLTSQKTIGLIASLIGPNVAKEAQAKAQAQAGQIRNAQQAAAMRAQVQKQTQAQVQKQATAMAQKLSGGLKTSTVHLNKMANNYQSQMAPMFLNLGTYLGIMIMTIILTMMFMSARFSMGKVKAFLSFQMTGVLAAIIQPFFTVGLLRLLINFSAGTFWTLVGSEMLFCIAVFEFCAMFTFLCASLPAMAVLLPLMAMQVVSGGGILPLVVLNGFYQWVSKVTPMYQGVTTSLNALFGGASSPYFQTMLWQIVIGLIVSAVIAWIGYRGKERKGFANVLQVGVIG</sequence>
<dbReference type="PANTHER" id="PTHR43077:SF5">
    <property type="entry name" value="PHAGE INFECTION PROTEIN"/>
    <property type="match status" value="1"/>
</dbReference>
<evidence type="ECO:0000313" key="7">
    <source>
        <dbReference type="EMBL" id="KRM71824.1"/>
    </source>
</evidence>
<dbReference type="InterPro" id="IPR013525">
    <property type="entry name" value="ABC2_TM"/>
</dbReference>
<dbReference type="GO" id="GO:0016020">
    <property type="term" value="C:membrane"/>
    <property type="evidence" value="ECO:0007669"/>
    <property type="project" value="UniProtKB-SubCell"/>
</dbReference>
<proteinExistence type="predicted"/>
<feature type="transmembrane region" description="Helical" evidence="5">
    <location>
        <begin position="232"/>
        <end position="254"/>
    </location>
</feature>
<evidence type="ECO:0000256" key="4">
    <source>
        <dbReference type="ARBA" id="ARBA00023136"/>
    </source>
</evidence>
<evidence type="ECO:0000313" key="8">
    <source>
        <dbReference type="Proteomes" id="UP000051672"/>
    </source>
</evidence>
<dbReference type="EMBL" id="AYZQ01000003">
    <property type="protein sequence ID" value="KRM71824.1"/>
    <property type="molecule type" value="Genomic_DNA"/>
</dbReference>
<feature type="domain" description="ABC-2 type transporter transmembrane" evidence="6">
    <location>
        <begin position="17"/>
        <end position="403"/>
    </location>
</feature>
<comment type="subcellular location">
    <subcellularLocation>
        <location evidence="1">Membrane</location>
        <topology evidence="1">Multi-pass membrane protein</topology>
    </subcellularLocation>
</comment>
<dbReference type="PATRIC" id="fig|1423727.3.peg.1504"/>
<keyword evidence="3 5" id="KW-1133">Transmembrane helix</keyword>
<feature type="transmembrane region" description="Helical" evidence="5">
    <location>
        <begin position="389"/>
        <end position="408"/>
    </location>
</feature>
<keyword evidence="8" id="KW-1185">Reference proteome</keyword>
<dbReference type="InterPro" id="IPR051328">
    <property type="entry name" value="T7SS_ABC-Transporter"/>
</dbReference>
<dbReference type="Gene3D" id="3.40.1710.10">
    <property type="entry name" value="abc type-2 transporter like domain"/>
    <property type="match status" value="1"/>
</dbReference>
<evidence type="ECO:0000259" key="6">
    <source>
        <dbReference type="Pfam" id="PF12698"/>
    </source>
</evidence>
<protein>
    <recommendedName>
        <fullName evidence="6">ABC-2 type transporter transmembrane domain-containing protein</fullName>
    </recommendedName>
</protein>
<feature type="transmembrane region" description="Helical" evidence="5">
    <location>
        <begin position="266"/>
        <end position="292"/>
    </location>
</feature>